<keyword evidence="8" id="KW-1185">Reference proteome</keyword>
<feature type="domain" description="Glycosyltransferase 2-like" evidence="6">
    <location>
        <begin position="58"/>
        <end position="124"/>
    </location>
</feature>
<dbReference type="InterPro" id="IPR001173">
    <property type="entry name" value="Glyco_trans_2-like"/>
</dbReference>
<dbReference type="OrthoDB" id="5291101at2"/>
<dbReference type="Proteomes" id="UP000198575">
    <property type="component" value="Unassembled WGS sequence"/>
</dbReference>
<reference evidence="7 8" key="1">
    <citation type="submission" date="2016-10" db="EMBL/GenBank/DDBJ databases">
        <authorList>
            <person name="de Groot N.N."/>
        </authorList>
    </citation>
    <scope>NUCLEOTIDE SEQUENCE [LARGE SCALE GENOMIC DNA]</scope>
    <source>
        <strain evidence="7 8">CGMCC 1.7659</strain>
    </source>
</reference>
<dbReference type="GO" id="GO:0016757">
    <property type="term" value="F:glycosyltransferase activity"/>
    <property type="evidence" value="ECO:0007669"/>
    <property type="project" value="UniProtKB-KW"/>
</dbReference>
<dbReference type="Pfam" id="PF00535">
    <property type="entry name" value="Glycos_transf_2"/>
    <property type="match status" value="1"/>
</dbReference>
<dbReference type="PANTHER" id="PTHR43646">
    <property type="entry name" value="GLYCOSYLTRANSFERASE"/>
    <property type="match status" value="1"/>
</dbReference>
<evidence type="ECO:0000313" key="8">
    <source>
        <dbReference type="Proteomes" id="UP000198575"/>
    </source>
</evidence>
<dbReference type="STRING" id="578942.SAMN05216289_101163"/>
<protein>
    <submittedName>
        <fullName evidence="7">Glycosyl transferase family 2</fullName>
    </submittedName>
</protein>
<evidence type="ECO:0000256" key="5">
    <source>
        <dbReference type="ARBA" id="ARBA00023136"/>
    </source>
</evidence>
<evidence type="ECO:0000256" key="1">
    <source>
        <dbReference type="ARBA" id="ARBA00004236"/>
    </source>
</evidence>
<keyword evidence="3" id="KW-0328">Glycosyltransferase</keyword>
<keyword evidence="2" id="KW-1003">Cell membrane</keyword>
<dbReference type="SUPFAM" id="SSF53448">
    <property type="entry name" value="Nucleotide-diphospho-sugar transferases"/>
    <property type="match status" value="1"/>
</dbReference>
<evidence type="ECO:0000313" key="7">
    <source>
        <dbReference type="EMBL" id="SFM96781.1"/>
    </source>
</evidence>
<evidence type="ECO:0000256" key="3">
    <source>
        <dbReference type="ARBA" id="ARBA00022676"/>
    </source>
</evidence>
<name>A0A1I4V6J8_9GAMM</name>
<organism evidence="7 8">
    <name type="scientific">Dokdonella immobilis</name>
    <dbReference type="NCBI Taxonomy" id="578942"/>
    <lineage>
        <taxon>Bacteria</taxon>
        <taxon>Pseudomonadati</taxon>
        <taxon>Pseudomonadota</taxon>
        <taxon>Gammaproteobacteria</taxon>
        <taxon>Lysobacterales</taxon>
        <taxon>Rhodanobacteraceae</taxon>
        <taxon>Dokdonella</taxon>
    </lineage>
</organism>
<dbReference type="RefSeq" id="WP_139224798.1">
    <property type="nucleotide sequence ID" value="NZ_FOVF01000001.1"/>
</dbReference>
<keyword evidence="5" id="KW-0472">Membrane</keyword>
<accession>A0A1I4V6J8</accession>
<dbReference type="PANTHER" id="PTHR43646:SF2">
    <property type="entry name" value="GLYCOSYLTRANSFERASE 2-LIKE DOMAIN-CONTAINING PROTEIN"/>
    <property type="match status" value="1"/>
</dbReference>
<gene>
    <name evidence="7" type="ORF">SAMN05216289_101163</name>
</gene>
<dbReference type="AlphaFoldDB" id="A0A1I4V6J8"/>
<proteinExistence type="predicted"/>
<dbReference type="InterPro" id="IPR029044">
    <property type="entry name" value="Nucleotide-diphossugar_trans"/>
</dbReference>
<evidence type="ECO:0000259" key="6">
    <source>
        <dbReference type="Pfam" id="PF00535"/>
    </source>
</evidence>
<evidence type="ECO:0000256" key="4">
    <source>
        <dbReference type="ARBA" id="ARBA00022679"/>
    </source>
</evidence>
<dbReference type="GO" id="GO:0005886">
    <property type="term" value="C:plasma membrane"/>
    <property type="evidence" value="ECO:0007669"/>
    <property type="project" value="UniProtKB-SubCell"/>
</dbReference>
<dbReference type="Gene3D" id="3.90.550.10">
    <property type="entry name" value="Spore Coat Polysaccharide Biosynthesis Protein SpsA, Chain A"/>
    <property type="match status" value="1"/>
</dbReference>
<dbReference type="EMBL" id="FOVF01000001">
    <property type="protein sequence ID" value="SFM96781.1"/>
    <property type="molecule type" value="Genomic_DNA"/>
</dbReference>
<evidence type="ECO:0000256" key="2">
    <source>
        <dbReference type="ARBA" id="ARBA00022475"/>
    </source>
</evidence>
<comment type="subcellular location">
    <subcellularLocation>
        <location evidence="1">Cell membrane</location>
    </subcellularLocation>
</comment>
<sequence>MPSDVAIVIPSGPGERAWLSLLPSLQPASACAIRLVLADGDVCAVERPPANLQVMHARAGRARQQNAGAAASNARWLWFLHSDSQVTAATLDAMQRFVDADEEAIGYFRLRFLDDGPRWTVINAWGARFRSDVLGLPFGDQGLLMPRRIFDALGGFDERVEAGEDHDLVWAARARGIALRSLAAPIFTSARKYANQGWWRTTFRHLTMTRDQANRFSRRHRSVEST</sequence>
<keyword evidence="4 7" id="KW-0808">Transferase</keyword>